<reference evidence="1 2" key="1">
    <citation type="submission" date="2018-07" db="EMBL/GenBank/DDBJ databases">
        <title>Genomic Encyclopedia of Type Strains, Phase IV (KMG-IV): sequencing the most valuable type-strain genomes for metagenomic binning, comparative biology and taxonomic classification.</title>
        <authorList>
            <person name="Goeker M."/>
        </authorList>
    </citation>
    <scope>NUCLEOTIDE SEQUENCE [LARGE SCALE GENOMIC DNA]</scope>
    <source>
        <strain evidence="1 2">DSM 27696</strain>
    </source>
</reference>
<evidence type="ECO:0000313" key="1">
    <source>
        <dbReference type="EMBL" id="RCW62663.1"/>
    </source>
</evidence>
<keyword evidence="2" id="KW-1185">Reference proteome</keyword>
<dbReference type="EMBL" id="QPJJ01000024">
    <property type="protein sequence ID" value="RCW62663.1"/>
    <property type="molecule type" value="Genomic_DNA"/>
</dbReference>
<evidence type="ECO:0000313" key="2">
    <source>
        <dbReference type="Proteomes" id="UP000252585"/>
    </source>
</evidence>
<dbReference type="AlphaFoldDB" id="A0A368X413"/>
<accession>A0A368X413</accession>
<dbReference type="OrthoDB" id="9770610at2"/>
<name>A0A368X413_9BACI</name>
<dbReference type="Proteomes" id="UP000252585">
    <property type="component" value="Unassembled WGS sequence"/>
</dbReference>
<gene>
    <name evidence="1" type="ORF">DFR57_12418</name>
</gene>
<proteinExistence type="predicted"/>
<comment type="caution">
    <text evidence="1">The sequence shown here is derived from an EMBL/GenBank/DDBJ whole genome shotgun (WGS) entry which is preliminary data.</text>
</comment>
<sequence>MGPTKADHHVFPNNDLLLLINHINGVIRSSLWLARKFGKVLKGVRLDTSKNMVCKYYISKAQVMNSFASIEVVPRIKFCYTKGY</sequence>
<protein>
    <submittedName>
        <fullName evidence="1">Uncharacterized protein</fullName>
    </submittedName>
</protein>
<organism evidence="1 2">
    <name type="scientific">Saliterribacillus persicus</name>
    <dbReference type="NCBI Taxonomy" id="930114"/>
    <lineage>
        <taxon>Bacteria</taxon>
        <taxon>Bacillati</taxon>
        <taxon>Bacillota</taxon>
        <taxon>Bacilli</taxon>
        <taxon>Bacillales</taxon>
        <taxon>Bacillaceae</taxon>
        <taxon>Saliterribacillus</taxon>
    </lineage>
</organism>